<reference evidence="2" key="1">
    <citation type="journal article" date="2020" name="Nature">
        <title>Giant virus diversity and host interactions through global metagenomics.</title>
        <authorList>
            <person name="Schulz F."/>
            <person name="Roux S."/>
            <person name="Paez-Espino D."/>
            <person name="Jungbluth S."/>
            <person name="Walsh D.A."/>
            <person name="Denef V.J."/>
            <person name="McMahon K.D."/>
            <person name="Konstantinidis K.T."/>
            <person name="Eloe-Fadrosh E.A."/>
            <person name="Kyrpides N.C."/>
            <person name="Woyke T."/>
        </authorList>
    </citation>
    <scope>NUCLEOTIDE SEQUENCE</scope>
    <source>
        <strain evidence="2">GVMAG-M-3300024258-14</strain>
    </source>
</reference>
<protein>
    <submittedName>
        <fullName evidence="2">Uncharacterized protein</fullName>
    </submittedName>
</protein>
<keyword evidence="1" id="KW-0812">Transmembrane</keyword>
<dbReference type="AlphaFoldDB" id="A0A6C0IPW3"/>
<feature type="transmembrane region" description="Helical" evidence="1">
    <location>
        <begin position="103"/>
        <end position="121"/>
    </location>
</feature>
<accession>A0A6C0IPW3</accession>
<dbReference type="EMBL" id="MN740211">
    <property type="protein sequence ID" value="QHT93917.1"/>
    <property type="molecule type" value="Genomic_DNA"/>
</dbReference>
<keyword evidence="1" id="KW-0472">Membrane</keyword>
<sequence>MKHFSVFILSYYFYDFMINQKSTMNQEEYGNFVDIEKNSINCFPDNLKHMCKKYKIRSINRNFNKFNQRNKFNLNIMNTIPEINENRRLSSSHNNNRCSYNKILITIVLFCAFCFKNYYFLRKFV</sequence>
<evidence type="ECO:0000313" key="2">
    <source>
        <dbReference type="EMBL" id="QHT93917.1"/>
    </source>
</evidence>
<keyword evidence="1" id="KW-1133">Transmembrane helix</keyword>
<evidence type="ECO:0000256" key="1">
    <source>
        <dbReference type="SAM" id="Phobius"/>
    </source>
</evidence>
<name>A0A6C0IPW3_9ZZZZ</name>
<organism evidence="2">
    <name type="scientific">viral metagenome</name>
    <dbReference type="NCBI Taxonomy" id="1070528"/>
    <lineage>
        <taxon>unclassified sequences</taxon>
        <taxon>metagenomes</taxon>
        <taxon>organismal metagenomes</taxon>
    </lineage>
</organism>
<proteinExistence type="predicted"/>